<name>A0A139AG86_GONPJ</name>
<dbReference type="Proteomes" id="UP000070544">
    <property type="component" value="Unassembled WGS sequence"/>
</dbReference>
<dbReference type="OrthoDB" id="421226at2759"/>
<dbReference type="InterPro" id="IPR014710">
    <property type="entry name" value="RmlC-like_jellyroll"/>
</dbReference>
<evidence type="ECO:0000313" key="5">
    <source>
        <dbReference type="Proteomes" id="UP000070544"/>
    </source>
</evidence>
<feature type="domain" description="Cyclic nucleotide-binding" evidence="3">
    <location>
        <begin position="1214"/>
        <end position="1288"/>
    </location>
</feature>
<sequence length="1299" mass="138815">MASPTSLLRPRAFSLDTGTAVVNNSGAISTRIVPGSLPKRSVRFADIVGESAPSLLERDGVGGILQKSDVSRDLGTNDQTPSDDVPGSSDITIPWVEYVLASRQIGRARERSKAGSKASDNRYAIEDGGMGKVEIRSGDSNTTLFSESEVNEERTETKNEPNEKRNHSVVIKEWNKPGTRARVAQLVESTLSASSLIESLIDHTHLLGHFPHLSQSAELPLLHVLLRSFCLMHLRPVPISLRTASLVLNDPRPRCSADVSLFESVSAVESAILKFSIKLAAHVARWRIQTKSDIANVPSALPVFGGPASTQAPHLFLLPTTAPSLFPSLPLLFLPCPPPPHSSPPRALWPLQPTSSTWPPTPLPASFTPFLATPAAALLLDSLVGFSQPVVHLDLPALIGGHIAAWFSGMSSLPVRGQGCSGSVVARAATLMSPPVKHQKPDAESPTLLALAPPTTLSAVPSQCRPSHLAWAGEWVNSSNDQDEKGGSAQTGSTAQDSETSIRLPQVPPEARKYASAALDLLQEAMADLTNSSILLLTRTLHLTESEDLLGHAMDVHRSSTEEEKWMLVDIEDEVQELVNTLGMDGIVELRRAKSDGLADAIHIAPTTTTPGCFLALLSRSSICASLEQPLEPSPSSATPASSRPRRKRDTHLSDSINFEPLSSTSDTKPRPVGSSKQRPARSPSPRRRRRAPSVGQSSAPSSGLTISLSSQVDLEVSGRGLSLPDNVGKVPDGGVEEARGRSVGANKEVKVDVPSSKPQRVALILYSDVNIREMLEMWIGEAATASLSRTLRYMGASQSSTKRVTDAISRRSKSEQQQPQKGATPVSNSEISDPPDGCRKTPDIGEQSTAPVSDSNKRLPGVSQITIRGASGHEDSFSIPPVVCSLSESAADAPADDIQGPQADTDTATGPISDPTTRRGSIQADSALPTQGRRGSASRTSQVEHKTGDDGPYTAEKILAALQARHSDAQSIAVSEAFGTVASLDGASSYNSLRSGPDITERPEWNEMLTWMGQNVTVDMETKGSNGNMNGIAKRRKSDPVATASIPQDNSLFRLIEQESSRGNHYPTAGVIPTRIISFNLHPIIENSSPTTNEAKTPLILKAAHDRHRQPLQSAMKSGRQRSMSSTGSTIPPIALKLTGGGAPGICFESRGTSSFKSSTCSLPEAVRAHDQHVEAAEAGTSHPSRSIFFQPEEHDAERAELQHVLPAFSGLVLARMAPRLFVASEVIFRENDPGSTVFLLRRGQVQVGSGDGTKVYAVLTEGTFFGELAILFGGTRTATCRAIGNCSGMWRGREWRK</sequence>
<feature type="region of interest" description="Disordered" evidence="2">
    <location>
        <begin position="719"/>
        <end position="742"/>
    </location>
</feature>
<dbReference type="PANTHER" id="PTHR45638:SF11">
    <property type="entry name" value="CYCLIC NUCLEOTIDE-GATED CATION CHANNEL SUBUNIT A"/>
    <property type="match status" value="1"/>
</dbReference>
<organism evidence="4 5">
    <name type="scientific">Gonapodya prolifera (strain JEL478)</name>
    <name type="common">Monoblepharis prolifera</name>
    <dbReference type="NCBI Taxonomy" id="1344416"/>
    <lineage>
        <taxon>Eukaryota</taxon>
        <taxon>Fungi</taxon>
        <taxon>Fungi incertae sedis</taxon>
        <taxon>Chytridiomycota</taxon>
        <taxon>Chytridiomycota incertae sedis</taxon>
        <taxon>Monoblepharidomycetes</taxon>
        <taxon>Monoblepharidales</taxon>
        <taxon>Gonapodyaceae</taxon>
        <taxon>Gonapodya</taxon>
    </lineage>
</organism>
<feature type="compositionally biased region" description="Polar residues" evidence="2">
    <location>
        <begin position="903"/>
        <end position="925"/>
    </location>
</feature>
<dbReference type="InterPro" id="IPR018490">
    <property type="entry name" value="cNMP-bd_dom_sf"/>
</dbReference>
<feature type="region of interest" description="Disordered" evidence="2">
    <location>
        <begin position="67"/>
        <end position="88"/>
    </location>
</feature>
<keyword evidence="1" id="KW-0407">Ion channel</keyword>
<dbReference type="SUPFAM" id="SSF51206">
    <property type="entry name" value="cAMP-binding domain-like"/>
    <property type="match status" value="1"/>
</dbReference>
<protein>
    <recommendedName>
        <fullName evidence="3">Cyclic nucleotide-binding domain-containing protein</fullName>
    </recommendedName>
</protein>
<dbReference type="InterPro" id="IPR050866">
    <property type="entry name" value="CNG_cation_channel"/>
</dbReference>
<dbReference type="EMBL" id="KQ965761">
    <property type="protein sequence ID" value="KXS15574.1"/>
    <property type="molecule type" value="Genomic_DNA"/>
</dbReference>
<evidence type="ECO:0000313" key="4">
    <source>
        <dbReference type="EMBL" id="KXS15574.1"/>
    </source>
</evidence>
<keyword evidence="1" id="KW-1071">Ligand-gated ion channel</keyword>
<keyword evidence="1" id="KW-0813">Transport</keyword>
<feature type="compositionally biased region" description="Polar residues" evidence="2">
    <location>
        <begin position="695"/>
        <end position="706"/>
    </location>
</feature>
<dbReference type="PROSITE" id="PS50042">
    <property type="entry name" value="CNMP_BINDING_3"/>
    <property type="match status" value="1"/>
</dbReference>
<feature type="compositionally biased region" description="Polar residues" evidence="2">
    <location>
        <begin position="488"/>
        <end position="503"/>
    </location>
</feature>
<evidence type="ECO:0000256" key="2">
    <source>
        <dbReference type="SAM" id="MobiDB-lite"/>
    </source>
</evidence>
<keyword evidence="1" id="KW-0406">Ion transport</keyword>
<accession>A0A139AG86</accession>
<proteinExistence type="predicted"/>
<dbReference type="STRING" id="1344416.A0A139AG86"/>
<feature type="compositionally biased region" description="Polar residues" evidence="2">
    <location>
        <begin position="654"/>
        <end position="667"/>
    </location>
</feature>
<feature type="compositionally biased region" description="Basic and acidic residues" evidence="2">
    <location>
        <begin position="804"/>
        <end position="815"/>
    </location>
</feature>
<feature type="compositionally biased region" description="Polar residues" evidence="2">
    <location>
        <begin position="816"/>
        <end position="832"/>
    </location>
</feature>
<feature type="compositionally biased region" description="Basic and acidic residues" evidence="2">
    <location>
        <begin position="151"/>
        <end position="166"/>
    </location>
</feature>
<feature type="region of interest" description="Disordered" evidence="2">
    <location>
        <begin position="478"/>
        <end position="508"/>
    </location>
</feature>
<feature type="region of interest" description="Disordered" evidence="2">
    <location>
        <begin position="627"/>
        <end position="706"/>
    </location>
</feature>
<feature type="region of interest" description="Disordered" evidence="2">
    <location>
        <begin position="144"/>
        <end position="166"/>
    </location>
</feature>
<dbReference type="CDD" id="cd00038">
    <property type="entry name" value="CAP_ED"/>
    <property type="match status" value="1"/>
</dbReference>
<keyword evidence="5" id="KW-1185">Reference proteome</keyword>
<evidence type="ECO:0000256" key="1">
    <source>
        <dbReference type="ARBA" id="ARBA00023286"/>
    </source>
</evidence>
<dbReference type="GO" id="GO:0005221">
    <property type="term" value="F:intracellularly cyclic nucleotide-activated monoatomic cation channel activity"/>
    <property type="evidence" value="ECO:0007669"/>
    <property type="project" value="InterPro"/>
</dbReference>
<dbReference type="PANTHER" id="PTHR45638">
    <property type="entry name" value="CYCLIC NUCLEOTIDE-GATED CATION CHANNEL SUBUNIT A"/>
    <property type="match status" value="1"/>
</dbReference>
<dbReference type="GO" id="GO:0044877">
    <property type="term" value="F:protein-containing complex binding"/>
    <property type="evidence" value="ECO:0007669"/>
    <property type="project" value="TreeGrafter"/>
</dbReference>
<feature type="compositionally biased region" description="Polar residues" evidence="2">
    <location>
        <begin position="1115"/>
        <end position="1131"/>
    </location>
</feature>
<dbReference type="Gene3D" id="2.60.120.10">
    <property type="entry name" value="Jelly Rolls"/>
    <property type="match status" value="1"/>
</dbReference>
<dbReference type="Pfam" id="PF00027">
    <property type="entry name" value="cNMP_binding"/>
    <property type="match status" value="1"/>
</dbReference>
<feature type="region of interest" description="Disordered" evidence="2">
    <location>
        <begin position="795"/>
        <end position="861"/>
    </location>
</feature>
<dbReference type="InterPro" id="IPR000595">
    <property type="entry name" value="cNMP-bd_dom"/>
</dbReference>
<feature type="region of interest" description="Disordered" evidence="2">
    <location>
        <begin position="890"/>
        <end position="953"/>
    </location>
</feature>
<feature type="compositionally biased region" description="Low complexity" evidence="2">
    <location>
        <begin position="627"/>
        <end position="643"/>
    </location>
</feature>
<reference evidence="4 5" key="1">
    <citation type="journal article" date="2015" name="Genome Biol. Evol.">
        <title>Phylogenomic analyses indicate that early fungi evolved digesting cell walls of algal ancestors of land plants.</title>
        <authorList>
            <person name="Chang Y."/>
            <person name="Wang S."/>
            <person name="Sekimoto S."/>
            <person name="Aerts A.L."/>
            <person name="Choi C."/>
            <person name="Clum A."/>
            <person name="LaButti K.M."/>
            <person name="Lindquist E.A."/>
            <person name="Yee Ngan C."/>
            <person name="Ohm R.A."/>
            <person name="Salamov A.A."/>
            <person name="Grigoriev I.V."/>
            <person name="Spatafora J.W."/>
            <person name="Berbee M.L."/>
        </authorList>
    </citation>
    <scope>NUCLEOTIDE SEQUENCE [LARGE SCALE GENOMIC DNA]</scope>
    <source>
        <strain evidence="4 5">JEL478</strain>
    </source>
</reference>
<feature type="region of interest" description="Disordered" evidence="2">
    <location>
        <begin position="1115"/>
        <end position="1134"/>
    </location>
</feature>
<gene>
    <name evidence="4" type="ORF">M427DRAFT_145496</name>
</gene>
<evidence type="ECO:0000259" key="3">
    <source>
        <dbReference type="PROSITE" id="PS50042"/>
    </source>
</evidence>